<organism evidence="8 9">
    <name type="scientific">Helianthus annuus</name>
    <name type="common">Common sunflower</name>
    <dbReference type="NCBI Taxonomy" id="4232"/>
    <lineage>
        <taxon>Eukaryota</taxon>
        <taxon>Viridiplantae</taxon>
        <taxon>Streptophyta</taxon>
        <taxon>Embryophyta</taxon>
        <taxon>Tracheophyta</taxon>
        <taxon>Spermatophyta</taxon>
        <taxon>Magnoliopsida</taxon>
        <taxon>eudicotyledons</taxon>
        <taxon>Gunneridae</taxon>
        <taxon>Pentapetalae</taxon>
        <taxon>asterids</taxon>
        <taxon>campanulids</taxon>
        <taxon>Asterales</taxon>
        <taxon>Asteraceae</taxon>
        <taxon>Asteroideae</taxon>
        <taxon>Heliantheae alliance</taxon>
        <taxon>Heliantheae</taxon>
        <taxon>Helianthus</taxon>
    </lineage>
</organism>
<evidence type="ECO:0000256" key="3">
    <source>
        <dbReference type="ARBA" id="ARBA00023015"/>
    </source>
</evidence>
<evidence type="ECO:0000256" key="5">
    <source>
        <dbReference type="ARBA" id="ARBA00023242"/>
    </source>
</evidence>
<protein>
    <recommendedName>
        <fullName evidence="6">Transcription repressor</fullName>
    </recommendedName>
    <alternativeName>
        <fullName evidence="6">Ovate family protein</fullName>
    </alternativeName>
</protein>
<evidence type="ECO:0000256" key="4">
    <source>
        <dbReference type="ARBA" id="ARBA00023163"/>
    </source>
</evidence>
<dbReference type="AlphaFoldDB" id="A0A9K3NP14"/>
<keyword evidence="9" id="KW-1185">Reference proteome</keyword>
<dbReference type="Proteomes" id="UP000215914">
    <property type="component" value="Unassembled WGS sequence"/>
</dbReference>
<keyword evidence="2 6" id="KW-0678">Repressor</keyword>
<keyword evidence="5 6" id="KW-0539">Nucleus</keyword>
<dbReference type="Pfam" id="PF04844">
    <property type="entry name" value="Ovate"/>
    <property type="match status" value="1"/>
</dbReference>
<evidence type="ECO:0000259" key="7">
    <source>
        <dbReference type="PROSITE" id="PS51754"/>
    </source>
</evidence>
<feature type="domain" description="OVATE" evidence="7">
    <location>
        <begin position="85"/>
        <end position="144"/>
    </location>
</feature>
<comment type="function">
    <text evidence="6">Transcriptional repressor that regulates multiple aspects of plant growth and development.</text>
</comment>
<dbReference type="Gramene" id="mRNA:HanXRQr2_Chr05g0225251">
    <property type="protein sequence ID" value="CDS:HanXRQr2_Chr05g0225251.1"/>
    <property type="gene ID" value="HanXRQr2_Chr05g0225251"/>
</dbReference>
<name>A0A9K3NP14_HELAN</name>
<accession>A0A9K3NP14</accession>
<sequence length="147" mass="16861">MFDIKISLSSLRLCRRKTKSPATTHFFSPFNPKTVEIAYPTTPSPPPTTPIYPPHVTKCSDEPGFSFSNESGGVCHEVMKETLTVVRWSEHPLDDFKVSMLEMILEKQMFEAKDLEQLLQCFLALNSRDHHADIVAAFTEIWEILYR</sequence>
<proteinExistence type="predicted"/>
<dbReference type="GO" id="GO:0005634">
    <property type="term" value="C:nucleus"/>
    <property type="evidence" value="ECO:0007669"/>
    <property type="project" value="UniProtKB-SubCell"/>
</dbReference>
<dbReference type="OrthoDB" id="1928390at2759"/>
<evidence type="ECO:0000256" key="2">
    <source>
        <dbReference type="ARBA" id="ARBA00022491"/>
    </source>
</evidence>
<dbReference type="GO" id="GO:0045892">
    <property type="term" value="P:negative regulation of DNA-templated transcription"/>
    <property type="evidence" value="ECO:0007669"/>
    <property type="project" value="UniProtKB-UniRule"/>
</dbReference>
<keyword evidence="3 6" id="KW-0805">Transcription regulation</keyword>
<evidence type="ECO:0000313" key="8">
    <source>
        <dbReference type="EMBL" id="KAF5806750.1"/>
    </source>
</evidence>
<evidence type="ECO:0000256" key="6">
    <source>
        <dbReference type="RuleBase" id="RU367028"/>
    </source>
</evidence>
<dbReference type="NCBIfam" id="TIGR01568">
    <property type="entry name" value="A_thal_3678"/>
    <property type="match status" value="1"/>
</dbReference>
<dbReference type="InterPro" id="IPR038933">
    <property type="entry name" value="Ovate"/>
</dbReference>
<dbReference type="PANTHER" id="PTHR33057:SF224">
    <property type="entry name" value="TRANSCRIPTION REPRESSOR"/>
    <property type="match status" value="1"/>
</dbReference>
<dbReference type="EMBL" id="MNCJ02000320">
    <property type="protein sequence ID" value="KAF5806750.1"/>
    <property type="molecule type" value="Genomic_DNA"/>
</dbReference>
<dbReference type="InterPro" id="IPR006458">
    <property type="entry name" value="Ovate_C"/>
</dbReference>
<comment type="caution">
    <text evidence="8">The sequence shown here is derived from an EMBL/GenBank/DDBJ whole genome shotgun (WGS) entry which is preliminary data.</text>
</comment>
<keyword evidence="4 6" id="KW-0804">Transcription</keyword>
<dbReference type="PROSITE" id="PS51754">
    <property type="entry name" value="OVATE"/>
    <property type="match status" value="1"/>
</dbReference>
<reference evidence="8" key="2">
    <citation type="submission" date="2020-06" db="EMBL/GenBank/DDBJ databases">
        <title>Helianthus annuus Genome sequencing and assembly Release 2.</title>
        <authorList>
            <person name="Gouzy J."/>
            <person name="Langlade N."/>
            <person name="Munos S."/>
        </authorList>
    </citation>
    <scope>NUCLEOTIDE SEQUENCE</scope>
    <source>
        <tissue evidence="8">Leaves</tissue>
    </source>
</reference>
<comment type="subcellular location">
    <subcellularLocation>
        <location evidence="1 6">Nucleus</location>
    </subcellularLocation>
</comment>
<dbReference type="PANTHER" id="PTHR33057">
    <property type="entry name" value="TRANSCRIPTION REPRESSOR OFP7-RELATED"/>
    <property type="match status" value="1"/>
</dbReference>
<evidence type="ECO:0000256" key="1">
    <source>
        <dbReference type="ARBA" id="ARBA00004123"/>
    </source>
</evidence>
<gene>
    <name evidence="8" type="ORF">HanXRQr2_Chr05g0225251</name>
</gene>
<evidence type="ECO:0000313" key="9">
    <source>
        <dbReference type="Proteomes" id="UP000215914"/>
    </source>
</evidence>
<reference evidence="8" key="1">
    <citation type="journal article" date="2017" name="Nature">
        <title>The sunflower genome provides insights into oil metabolism, flowering and Asterid evolution.</title>
        <authorList>
            <person name="Badouin H."/>
            <person name="Gouzy J."/>
            <person name="Grassa C.J."/>
            <person name="Murat F."/>
            <person name="Staton S.E."/>
            <person name="Cottret L."/>
            <person name="Lelandais-Briere C."/>
            <person name="Owens G.L."/>
            <person name="Carrere S."/>
            <person name="Mayjonade B."/>
            <person name="Legrand L."/>
            <person name="Gill N."/>
            <person name="Kane N.C."/>
            <person name="Bowers J.E."/>
            <person name="Hubner S."/>
            <person name="Bellec A."/>
            <person name="Berard A."/>
            <person name="Berges H."/>
            <person name="Blanchet N."/>
            <person name="Boniface M.C."/>
            <person name="Brunel D."/>
            <person name="Catrice O."/>
            <person name="Chaidir N."/>
            <person name="Claudel C."/>
            <person name="Donnadieu C."/>
            <person name="Faraut T."/>
            <person name="Fievet G."/>
            <person name="Helmstetter N."/>
            <person name="King M."/>
            <person name="Knapp S.J."/>
            <person name="Lai Z."/>
            <person name="Le Paslier M.C."/>
            <person name="Lippi Y."/>
            <person name="Lorenzon L."/>
            <person name="Mandel J.R."/>
            <person name="Marage G."/>
            <person name="Marchand G."/>
            <person name="Marquand E."/>
            <person name="Bret-Mestries E."/>
            <person name="Morien E."/>
            <person name="Nambeesan S."/>
            <person name="Nguyen T."/>
            <person name="Pegot-Espagnet P."/>
            <person name="Pouilly N."/>
            <person name="Raftis F."/>
            <person name="Sallet E."/>
            <person name="Schiex T."/>
            <person name="Thomas J."/>
            <person name="Vandecasteele C."/>
            <person name="Vares D."/>
            <person name="Vear F."/>
            <person name="Vautrin S."/>
            <person name="Crespi M."/>
            <person name="Mangin B."/>
            <person name="Burke J.M."/>
            <person name="Salse J."/>
            <person name="Munos S."/>
            <person name="Vincourt P."/>
            <person name="Rieseberg L.H."/>
            <person name="Langlade N.B."/>
        </authorList>
    </citation>
    <scope>NUCLEOTIDE SEQUENCE</scope>
    <source>
        <tissue evidence="8">Leaves</tissue>
    </source>
</reference>